<accession>A0ABR4NNU3</accession>
<protein>
    <submittedName>
        <fullName evidence="1">Anaphase-promoting complex subunit SWM1</fullName>
    </submittedName>
</protein>
<name>A0ABR4NNU3_9SACH</name>
<reference evidence="1 2" key="1">
    <citation type="submission" date="2024-05" db="EMBL/GenBank/DDBJ databases">
        <title>Long read based assembly of the Candida bracarensis genome reveals expanded adhesin content.</title>
        <authorList>
            <person name="Marcet-Houben M."/>
            <person name="Ksiezopolska E."/>
            <person name="Gabaldon T."/>
        </authorList>
    </citation>
    <scope>NUCLEOTIDE SEQUENCE [LARGE SCALE GENOMIC DNA]</scope>
    <source>
        <strain evidence="1 2">CBM6</strain>
    </source>
</reference>
<evidence type="ECO:0000313" key="1">
    <source>
        <dbReference type="EMBL" id="KAL3229675.1"/>
    </source>
</evidence>
<dbReference type="EMBL" id="JBEVYD010000011">
    <property type="protein sequence ID" value="KAL3229675.1"/>
    <property type="molecule type" value="Genomic_DNA"/>
</dbReference>
<comment type="caution">
    <text evidence="1">The sequence shown here is derived from an EMBL/GenBank/DDBJ whole genome shotgun (WGS) entry which is preliminary data.</text>
</comment>
<sequence>MQYNNSYYNYNHLPCPHHVLYWEWNKDEFPNPTSNDNKTVSNPLNSLSKDSNADLKNDIIYWDDYLDEEDYQLFQNTKLESNGVLHVTVANLKLPLPSQNSNLNVNKEESVTLTGSLFENNGRIVAKAKHRFLSNGS</sequence>
<proteinExistence type="predicted"/>
<keyword evidence="2" id="KW-1185">Reference proteome</keyword>
<dbReference type="Proteomes" id="UP001623330">
    <property type="component" value="Unassembled WGS sequence"/>
</dbReference>
<organism evidence="1 2">
    <name type="scientific">Nakaseomyces bracarensis</name>
    <dbReference type="NCBI Taxonomy" id="273131"/>
    <lineage>
        <taxon>Eukaryota</taxon>
        <taxon>Fungi</taxon>
        <taxon>Dikarya</taxon>
        <taxon>Ascomycota</taxon>
        <taxon>Saccharomycotina</taxon>
        <taxon>Saccharomycetes</taxon>
        <taxon>Saccharomycetales</taxon>
        <taxon>Saccharomycetaceae</taxon>
        <taxon>Nakaseomyces</taxon>
    </lineage>
</organism>
<gene>
    <name evidence="1" type="ORF">RNJ44_01811</name>
</gene>
<evidence type="ECO:0000313" key="2">
    <source>
        <dbReference type="Proteomes" id="UP001623330"/>
    </source>
</evidence>